<name>A0A976XI60_MEDTR</name>
<dbReference type="EMBL" id="OM540929">
    <property type="protein sequence ID" value="UUZ33064.1"/>
    <property type="molecule type" value="mRNA"/>
</dbReference>
<feature type="chain" id="PRO_5036972197" evidence="1">
    <location>
        <begin position="20"/>
        <end position="169"/>
    </location>
</feature>
<dbReference type="InterPro" id="IPR036392">
    <property type="entry name" value="PLAT/LH2_dom_sf"/>
</dbReference>
<dbReference type="InterPro" id="IPR010417">
    <property type="entry name" value="Embryo-specific_ATS3"/>
</dbReference>
<dbReference type="SMR" id="A0A976XI60"/>
<dbReference type="AlphaFoldDB" id="A0A976XI60"/>
<gene>
    <name evidence="2" type="primary">NPD3</name>
</gene>
<proteinExistence type="evidence at transcript level"/>
<keyword evidence="1" id="KW-0732">Signal</keyword>
<organism evidence="2">
    <name type="scientific">Medicago truncatula f. tricycla</name>
    <dbReference type="NCBI Taxonomy" id="304102"/>
    <lineage>
        <taxon>Eukaryota</taxon>
        <taxon>Viridiplantae</taxon>
        <taxon>Streptophyta</taxon>
        <taxon>Embryophyta</taxon>
        <taxon>Tracheophyta</taxon>
        <taxon>Spermatophyta</taxon>
        <taxon>Magnoliopsida</taxon>
        <taxon>eudicotyledons</taxon>
        <taxon>Gunneridae</taxon>
        <taxon>Pentapetalae</taxon>
        <taxon>rosids</taxon>
        <taxon>fabids</taxon>
        <taxon>Fabales</taxon>
        <taxon>Fabaceae</taxon>
        <taxon>Papilionoideae</taxon>
        <taxon>50 kb inversion clade</taxon>
        <taxon>NPAAA clade</taxon>
        <taxon>Hologalegina</taxon>
        <taxon>IRL clade</taxon>
        <taxon>Trifolieae</taxon>
        <taxon>Medicago</taxon>
    </lineage>
</organism>
<protein>
    <submittedName>
        <fullName evidence="2">Nodule-specific PLAT/LH2 domain protein</fullName>
    </submittedName>
</protein>
<sequence>MNSLTLIFTFFIVAAFSNATPSLVSRSQLQLNQYSMLNHTQQQINETELVRGSGSCNYKIDIKTSCSSPEHTTDTIDIIIGDANGNQIISSPDPSMRGSSLKRCTTNPFDLVPANCIGKICSMFFVRFGTDGWIPESATLYNDGYPPVTFNFNYLIPFGVPSGIYNCNK</sequence>
<dbReference type="PANTHER" id="PTHR31718:SF31">
    <property type="entry name" value="OS01G0172800 PROTEIN"/>
    <property type="match status" value="1"/>
</dbReference>
<evidence type="ECO:0000256" key="1">
    <source>
        <dbReference type="SAM" id="SignalP"/>
    </source>
</evidence>
<dbReference type="Pfam" id="PF06232">
    <property type="entry name" value="ATS3"/>
    <property type="match status" value="1"/>
</dbReference>
<reference evidence="2" key="1">
    <citation type="submission" date="2022-02" db="EMBL/GenBank/DDBJ databases">
        <authorList>
            <person name="Samara H."/>
            <person name="Gladen M."/>
            <person name="Paris V."/>
            <person name="Stueve B."/>
            <person name="Wayman V."/>
            <person name="Pislariu C."/>
        </authorList>
    </citation>
    <scope>NUCLEOTIDE SEQUENCE</scope>
    <source>
        <tissue evidence="2">Root nodules</tissue>
    </source>
</reference>
<evidence type="ECO:0000313" key="2">
    <source>
        <dbReference type="EMBL" id="UUZ33064.1"/>
    </source>
</evidence>
<dbReference type="SUPFAM" id="SSF49723">
    <property type="entry name" value="Lipase/lipooxygenase domain (PLAT/LH2 domain)"/>
    <property type="match status" value="1"/>
</dbReference>
<feature type="signal peptide" evidence="1">
    <location>
        <begin position="1"/>
        <end position="19"/>
    </location>
</feature>
<dbReference type="PANTHER" id="PTHR31718">
    <property type="entry name" value="PLAT DOMAIN-CONTAINING PROTEIN"/>
    <property type="match status" value="1"/>
</dbReference>
<accession>A0A976XI60</accession>